<dbReference type="SUPFAM" id="SSF56784">
    <property type="entry name" value="HAD-like"/>
    <property type="match status" value="1"/>
</dbReference>
<accession>A0ABR3S9W9</accession>
<dbReference type="InterPro" id="IPR000836">
    <property type="entry name" value="PRTase_dom"/>
</dbReference>
<proteinExistence type="predicted"/>
<dbReference type="EMBL" id="JAJVDC020000373">
    <property type="protein sequence ID" value="KAL1614605.1"/>
    <property type="molecule type" value="Genomic_DNA"/>
</dbReference>
<dbReference type="SUPFAM" id="SSF52540">
    <property type="entry name" value="P-loop containing nucleoside triphosphate hydrolases"/>
    <property type="match status" value="1"/>
</dbReference>
<dbReference type="PANTHER" id="PTHR43344">
    <property type="entry name" value="PHOSPHOSERINE PHOSPHATASE"/>
    <property type="match status" value="1"/>
</dbReference>
<dbReference type="Pfam" id="PF13207">
    <property type="entry name" value="AAA_17"/>
    <property type="match status" value="1"/>
</dbReference>
<feature type="domain" description="Phosphoribosyltransferase" evidence="1">
    <location>
        <begin position="468"/>
        <end position="661"/>
    </location>
</feature>
<reference evidence="2 3" key="1">
    <citation type="submission" date="2024-02" db="EMBL/GenBank/DDBJ databases">
        <title>De novo assembly and annotation of 12 fungi associated with fruit tree decline syndrome in Ontario, Canada.</title>
        <authorList>
            <person name="Sulman M."/>
            <person name="Ellouze W."/>
            <person name="Ilyukhin E."/>
        </authorList>
    </citation>
    <scope>NUCLEOTIDE SEQUENCE [LARGE SCALE GENOMIC DNA]</scope>
    <source>
        <strain evidence="2 3">M1-105</strain>
    </source>
</reference>
<name>A0ABR3S9W9_9PEZI</name>
<dbReference type="InterPro" id="IPR029057">
    <property type="entry name" value="PRTase-like"/>
</dbReference>
<organism evidence="2 3">
    <name type="scientific">Neofusicoccum ribis</name>
    <dbReference type="NCBI Taxonomy" id="45134"/>
    <lineage>
        <taxon>Eukaryota</taxon>
        <taxon>Fungi</taxon>
        <taxon>Dikarya</taxon>
        <taxon>Ascomycota</taxon>
        <taxon>Pezizomycotina</taxon>
        <taxon>Dothideomycetes</taxon>
        <taxon>Dothideomycetes incertae sedis</taxon>
        <taxon>Botryosphaeriales</taxon>
        <taxon>Botryosphaeriaceae</taxon>
        <taxon>Neofusicoccum</taxon>
    </lineage>
</organism>
<dbReference type="InterPro" id="IPR050582">
    <property type="entry name" value="HAD-like_SerB"/>
</dbReference>
<dbReference type="InterPro" id="IPR023214">
    <property type="entry name" value="HAD_sf"/>
</dbReference>
<dbReference type="Gene3D" id="3.40.50.2020">
    <property type="match status" value="1"/>
</dbReference>
<gene>
    <name evidence="2" type="ORF">SLS56_012061</name>
</gene>
<dbReference type="Proteomes" id="UP001521116">
    <property type="component" value="Unassembled WGS sequence"/>
</dbReference>
<comment type="caution">
    <text evidence="2">The sequence shown here is derived from an EMBL/GenBank/DDBJ whole genome shotgun (WGS) entry which is preliminary data.</text>
</comment>
<evidence type="ECO:0000259" key="1">
    <source>
        <dbReference type="Pfam" id="PF14681"/>
    </source>
</evidence>
<dbReference type="InterPro" id="IPR036412">
    <property type="entry name" value="HAD-like_sf"/>
</dbReference>
<dbReference type="Pfam" id="PF12710">
    <property type="entry name" value="HAD"/>
    <property type="match status" value="1"/>
</dbReference>
<dbReference type="PANTHER" id="PTHR43344:SF20">
    <property type="entry name" value="URACIL PHOSPHORIBOSYLTRANSFERASE"/>
    <property type="match status" value="1"/>
</dbReference>
<dbReference type="Gene3D" id="3.40.50.300">
    <property type="entry name" value="P-loop containing nucleotide triphosphate hydrolases"/>
    <property type="match status" value="1"/>
</dbReference>
<dbReference type="Pfam" id="PF14681">
    <property type="entry name" value="UPRTase"/>
    <property type="match status" value="1"/>
</dbReference>
<keyword evidence="3" id="KW-1185">Reference proteome</keyword>
<dbReference type="CDD" id="cd06223">
    <property type="entry name" value="PRTases_typeI"/>
    <property type="match status" value="1"/>
</dbReference>
<sequence>MVVIGIYGLPGSGKTTIATHLMQALPHSSFAFFEGSEVITNVFGGTLEQFKQLPDNEKTTIRNVAADYITNECTNAKKAGIVTGHFSFWKDGEENAQVVCTDKDLQTYTHAIYLDVPAGIIASQRRNDTQRERPPYSAEHLAKWQKFEKRELRRLCREHGILFAALESKEGLRDRVVAMVRDFHVHTEALNRARVEAMLKEIVEPQWETVMVIDGDRTLAEQDAGVLFWDNIRTGGSCVDEDFPTLKEVFSRSGGYSYDNFRQVTLLHEEALDEKHYEETCRKVAEQVVAYPEFVALLSRVSEVKHIGVVVASCGLRHVWERVVERLELADTVKVIAGGRISDGLVVTPDTKAELVTGLRNVHRQYVWAFGDSPMDLQMLKEADQAIVVVGDEGTRSKTMDDALAVAIQRDTLKFRQVLLPSSVPPRLNPSILAVVKINDADFIGGILDRRGGQFSRLSIHFPRNPEAAKLLATPMRDSAIAGPYLRLMHHRAGAYLATELLTDIIGLEECNISHVLGCPATGHRLKHEQHTTIIALMRAGEPMASGVSETFPLAMFVHAGGPGDVKLHHLEGQQQVLLVDAVINSGGTVLDFVQRIRQLSPAIPIAVVAGTVQARCLGLDNTFHETLAAYGNVSLAALRKSETKFTGSGVTDTGNRLFNTTHLKR</sequence>
<evidence type="ECO:0000313" key="3">
    <source>
        <dbReference type="Proteomes" id="UP001521116"/>
    </source>
</evidence>
<dbReference type="InterPro" id="IPR027417">
    <property type="entry name" value="P-loop_NTPase"/>
</dbReference>
<dbReference type="SUPFAM" id="SSF53271">
    <property type="entry name" value="PRTase-like"/>
    <property type="match status" value="1"/>
</dbReference>
<evidence type="ECO:0000313" key="2">
    <source>
        <dbReference type="EMBL" id="KAL1614605.1"/>
    </source>
</evidence>
<protein>
    <recommendedName>
        <fullName evidence="1">Phosphoribosyltransferase domain-containing protein</fullName>
    </recommendedName>
</protein>
<dbReference type="Gene3D" id="3.40.50.1000">
    <property type="entry name" value="HAD superfamily/HAD-like"/>
    <property type="match status" value="1"/>
</dbReference>
<dbReference type="CDD" id="cd01427">
    <property type="entry name" value="HAD_like"/>
    <property type="match status" value="1"/>
</dbReference>